<evidence type="ECO:0000313" key="8">
    <source>
        <dbReference type="Proteomes" id="UP000246145"/>
    </source>
</evidence>
<evidence type="ECO:0000313" key="7">
    <source>
        <dbReference type="EMBL" id="PVY62423.1"/>
    </source>
</evidence>
<dbReference type="Gene3D" id="3.40.50.300">
    <property type="entry name" value="P-loop containing nucleotide triphosphate hydrolases"/>
    <property type="match status" value="1"/>
</dbReference>
<reference evidence="7 8" key="1">
    <citation type="submission" date="2018-04" db="EMBL/GenBank/DDBJ databases">
        <title>Genomic Encyclopedia of Type Strains, Phase IV (KMG-IV): sequencing the most valuable type-strain genomes for metagenomic binning, comparative biology and taxonomic classification.</title>
        <authorList>
            <person name="Goeker M."/>
        </authorList>
    </citation>
    <scope>NUCLEOTIDE SEQUENCE [LARGE SCALE GENOMIC DNA]</scope>
    <source>
        <strain evidence="7 8">DSM 10065</strain>
    </source>
</reference>
<organism evidence="7 8">
    <name type="scientific">Pusillimonas noertemannii</name>
    <dbReference type="NCBI Taxonomy" id="305977"/>
    <lineage>
        <taxon>Bacteria</taxon>
        <taxon>Pseudomonadati</taxon>
        <taxon>Pseudomonadota</taxon>
        <taxon>Betaproteobacteria</taxon>
        <taxon>Burkholderiales</taxon>
        <taxon>Alcaligenaceae</taxon>
        <taxon>Pusillimonas</taxon>
    </lineage>
</organism>
<dbReference type="EMBL" id="QEKO01000002">
    <property type="protein sequence ID" value="PVY62423.1"/>
    <property type="molecule type" value="Genomic_DNA"/>
</dbReference>
<dbReference type="STRING" id="1231391.GCA_000308195_02504"/>
<keyword evidence="3 5" id="KW-0067">ATP-binding</keyword>
<protein>
    <recommendedName>
        <fullName evidence="5 6">Dephospho-CoA kinase</fullName>
        <ecNumber evidence="5 6">2.7.1.24</ecNumber>
    </recommendedName>
    <alternativeName>
        <fullName evidence="5">Dephosphocoenzyme A kinase</fullName>
    </alternativeName>
</protein>
<dbReference type="PANTHER" id="PTHR10695:SF46">
    <property type="entry name" value="BIFUNCTIONAL COENZYME A SYNTHASE-RELATED"/>
    <property type="match status" value="1"/>
</dbReference>
<dbReference type="Proteomes" id="UP000246145">
    <property type="component" value="Unassembled WGS sequence"/>
</dbReference>
<feature type="binding site" evidence="5">
    <location>
        <begin position="11"/>
        <end position="16"/>
    </location>
    <ligand>
        <name>ATP</name>
        <dbReference type="ChEBI" id="CHEBI:30616"/>
    </ligand>
</feature>
<dbReference type="UniPathway" id="UPA00241">
    <property type="reaction ID" value="UER00356"/>
</dbReference>
<evidence type="ECO:0000256" key="5">
    <source>
        <dbReference type="HAMAP-Rule" id="MF_00376"/>
    </source>
</evidence>
<accession>A0A2U1CN26</accession>
<comment type="caution">
    <text evidence="7">The sequence shown here is derived from an EMBL/GenBank/DDBJ whole genome shotgun (WGS) entry which is preliminary data.</text>
</comment>
<keyword evidence="4 5" id="KW-0173">Coenzyme A biosynthesis</keyword>
<name>A0A2U1CN26_9BURK</name>
<dbReference type="GO" id="GO:0005737">
    <property type="term" value="C:cytoplasm"/>
    <property type="evidence" value="ECO:0007669"/>
    <property type="project" value="UniProtKB-SubCell"/>
</dbReference>
<dbReference type="GO" id="GO:0015937">
    <property type="term" value="P:coenzyme A biosynthetic process"/>
    <property type="evidence" value="ECO:0007669"/>
    <property type="project" value="UniProtKB-UniRule"/>
</dbReference>
<evidence type="ECO:0000256" key="3">
    <source>
        <dbReference type="ARBA" id="ARBA00022840"/>
    </source>
</evidence>
<sequence>MLKIGLTGGIGSGKSRVADYFQSWGASVVDTDAIAHSLTAPGGRAIEAIRGEFGDATIAPDGSMNRQAMRDLVFQDAGARLRLEAILHPMIGEVTREQAEQARGCYLVFVVPLLIESGRWRDKVDRICVVDCDPATQIARVRARSGLTQEAIERIMSVQVSREARLAAADDIVLNDGATTLHELEARSRALHDGWCKLAARQDSTGNDKVY</sequence>
<keyword evidence="2 5" id="KW-0547">Nucleotide-binding</keyword>
<dbReference type="HAMAP" id="MF_00376">
    <property type="entry name" value="Dephospho_CoA_kinase"/>
    <property type="match status" value="1"/>
</dbReference>
<comment type="function">
    <text evidence="5">Catalyzes the phosphorylation of the 3'-hydroxyl group of dephosphocoenzyme A to form coenzyme A.</text>
</comment>
<comment type="similarity">
    <text evidence="1 5">Belongs to the CoaE family.</text>
</comment>
<dbReference type="NCBIfam" id="TIGR00152">
    <property type="entry name" value="dephospho-CoA kinase"/>
    <property type="match status" value="1"/>
</dbReference>
<dbReference type="AlphaFoldDB" id="A0A2U1CN26"/>
<comment type="subcellular location">
    <subcellularLocation>
        <location evidence="5">Cytoplasm</location>
    </subcellularLocation>
</comment>
<dbReference type="InterPro" id="IPR027417">
    <property type="entry name" value="P-loop_NTPase"/>
</dbReference>
<keyword evidence="8" id="KW-1185">Reference proteome</keyword>
<dbReference type="PANTHER" id="PTHR10695">
    <property type="entry name" value="DEPHOSPHO-COA KINASE-RELATED"/>
    <property type="match status" value="1"/>
</dbReference>
<dbReference type="InterPro" id="IPR001977">
    <property type="entry name" value="Depp_CoAkinase"/>
</dbReference>
<dbReference type="GO" id="GO:0004140">
    <property type="term" value="F:dephospho-CoA kinase activity"/>
    <property type="evidence" value="ECO:0007669"/>
    <property type="project" value="UniProtKB-UniRule"/>
</dbReference>
<dbReference type="SUPFAM" id="SSF52540">
    <property type="entry name" value="P-loop containing nucleoside triphosphate hydrolases"/>
    <property type="match status" value="1"/>
</dbReference>
<keyword evidence="5 7" id="KW-0418">Kinase</keyword>
<evidence type="ECO:0000256" key="6">
    <source>
        <dbReference type="NCBIfam" id="TIGR00152"/>
    </source>
</evidence>
<proteinExistence type="inferred from homology"/>
<dbReference type="Pfam" id="PF01121">
    <property type="entry name" value="CoaE"/>
    <property type="match status" value="1"/>
</dbReference>
<dbReference type="GO" id="GO:0005524">
    <property type="term" value="F:ATP binding"/>
    <property type="evidence" value="ECO:0007669"/>
    <property type="project" value="UniProtKB-UniRule"/>
</dbReference>
<comment type="catalytic activity">
    <reaction evidence="5">
        <text>3'-dephospho-CoA + ATP = ADP + CoA + H(+)</text>
        <dbReference type="Rhea" id="RHEA:18245"/>
        <dbReference type="ChEBI" id="CHEBI:15378"/>
        <dbReference type="ChEBI" id="CHEBI:30616"/>
        <dbReference type="ChEBI" id="CHEBI:57287"/>
        <dbReference type="ChEBI" id="CHEBI:57328"/>
        <dbReference type="ChEBI" id="CHEBI:456216"/>
        <dbReference type="EC" id="2.7.1.24"/>
    </reaction>
</comment>
<keyword evidence="5" id="KW-0963">Cytoplasm</keyword>
<dbReference type="PROSITE" id="PS51219">
    <property type="entry name" value="DPCK"/>
    <property type="match status" value="1"/>
</dbReference>
<dbReference type="RefSeq" id="WP_026068012.1">
    <property type="nucleotide sequence ID" value="NZ_JACCEX010000002.1"/>
</dbReference>
<gene>
    <name evidence="5" type="primary">coaE</name>
    <name evidence="7" type="ORF">C7440_1917</name>
</gene>
<keyword evidence="5" id="KW-0808">Transferase</keyword>
<evidence type="ECO:0000256" key="4">
    <source>
        <dbReference type="ARBA" id="ARBA00022993"/>
    </source>
</evidence>
<dbReference type="OrthoDB" id="9812943at2"/>
<evidence type="ECO:0000256" key="2">
    <source>
        <dbReference type="ARBA" id="ARBA00022741"/>
    </source>
</evidence>
<evidence type="ECO:0000256" key="1">
    <source>
        <dbReference type="ARBA" id="ARBA00009018"/>
    </source>
</evidence>
<comment type="pathway">
    <text evidence="5">Cofactor biosynthesis; coenzyme A biosynthesis; CoA from (R)-pantothenate: step 5/5.</text>
</comment>
<dbReference type="EC" id="2.7.1.24" evidence="5 6"/>
<dbReference type="CDD" id="cd02022">
    <property type="entry name" value="DPCK"/>
    <property type="match status" value="1"/>
</dbReference>